<proteinExistence type="inferred from homology"/>
<dbReference type="EMBL" id="CP015756">
    <property type="protein sequence ID" value="APC42528.1"/>
    <property type="molecule type" value="Genomic_DNA"/>
</dbReference>
<dbReference type="AlphaFoldDB" id="A0A1J0GNM7"/>
<evidence type="ECO:0000313" key="2">
    <source>
        <dbReference type="EMBL" id="APC42528.1"/>
    </source>
</evidence>
<dbReference type="InterPro" id="IPR051910">
    <property type="entry name" value="ComF/GntX_DNA_util-trans"/>
</dbReference>
<accession>A0A1J0GNM7</accession>
<gene>
    <name evidence="2" type="ORF">A7L45_01305</name>
</gene>
<reference evidence="3" key="1">
    <citation type="journal article" date="2016" name="Front. Microbiol.">
        <title>Complete Genome Sequence of Clostridium estertheticum DSM 8809, a Microbe Identified in Spoiled Vacuum Packed Beef.</title>
        <authorList>
            <person name="Yu Z."/>
            <person name="Gunn L."/>
            <person name="Brennan E."/>
            <person name="Reid R."/>
            <person name="Wall P.G."/>
            <person name="Gaora O.P."/>
            <person name="Hurley D."/>
            <person name="Bolton D."/>
            <person name="Fanning S."/>
        </authorList>
    </citation>
    <scope>NUCLEOTIDE SEQUENCE [LARGE SCALE GENOMIC DNA]</scope>
    <source>
        <strain evidence="3">DSM 8809</strain>
    </source>
</reference>
<dbReference type="InterPro" id="IPR029057">
    <property type="entry name" value="PRTase-like"/>
</dbReference>
<dbReference type="STRING" id="1552.A7L45_01305"/>
<dbReference type="OrthoDB" id="9779910at2"/>
<dbReference type="PANTHER" id="PTHR47505:SF1">
    <property type="entry name" value="DNA UTILIZATION PROTEIN YHGH"/>
    <property type="match status" value="1"/>
</dbReference>
<dbReference type="InterPro" id="IPR000836">
    <property type="entry name" value="PRTase_dom"/>
</dbReference>
<organism evidence="2 3">
    <name type="scientific">Clostridium estertheticum subsp. estertheticum</name>
    <dbReference type="NCBI Taxonomy" id="1552"/>
    <lineage>
        <taxon>Bacteria</taxon>
        <taxon>Bacillati</taxon>
        <taxon>Bacillota</taxon>
        <taxon>Clostridia</taxon>
        <taxon>Eubacteriales</taxon>
        <taxon>Clostridiaceae</taxon>
        <taxon>Clostridium</taxon>
    </lineage>
</organism>
<evidence type="ECO:0000256" key="1">
    <source>
        <dbReference type="ARBA" id="ARBA00008007"/>
    </source>
</evidence>
<dbReference type="SUPFAM" id="SSF53271">
    <property type="entry name" value="PRTase-like"/>
    <property type="match status" value="1"/>
</dbReference>
<sequence>MGKRIIKYIKKILYCLVQVIYSGDESCVICSGYSEESEALCTVCRKKLRRSEESFYIGSSEEEYVARSVFYYSSIVKELIIRLKYKNDFICGEILAKYMLESVKNNYLEFDLISYVPMTKRALKNRGYNQSEFLAKYLSQFLSIPVTCNLIKTEDTKDQIGLSGDQRWDNMKKCFEIKGSEFIKNKNILLVDDVITTGATAFHCAHMLKENGANNIFILTIAKSNV</sequence>
<evidence type="ECO:0000313" key="3">
    <source>
        <dbReference type="Proteomes" id="UP000182569"/>
    </source>
</evidence>
<comment type="similarity">
    <text evidence="1">Belongs to the ComF/GntX family.</text>
</comment>
<dbReference type="RefSeq" id="WP_071614816.1">
    <property type="nucleotide sequence ID" value="NZ_CP015756.1"/>
</dbReference>
<dbReference type="Proteomes" id="UP000182569">
    <property type="component" value="Chromosome"/>
</dbReference>
<dbReference type="PANTHER" id="PTHR47505">
    <property type="entry name" value="DNA UTILIZATION PROTEIN YHGH"/>
    <property type="match status" value="1"/>
</dbReference>
<dbReference type="KEGG" id="ceu:A7L45_01305"/>
<dbReference type="CDD" id="cd06223">
    <property type="entry name" value="PRTases_typeI"/>
    <property type="match status" value="1"/>
</dbReference>
<protein>
    <recommendedName>
        <fullName evidence="4">ComF family protein</fullName>
    </recommendedName>
</protein>
<evidence type="ECO:0008006" key="4">
    <source>
        <dbReference type="Google" id="ProtNLM"/>
    </source>
</evidence>
<dbReference type="Gene3D" id="3.40.50.2020">
    <property type="match status" value="1"/>
</dbReference>
<keyword evidence="3" id="KW-1185">Reference proteome</keyword>
<name>A0A1J0GNM7_9CLOT</name>